<gene>
    <name evidence="2" type="primary">Contig12205.g13037</name>
    <name evidence="2" type="ORF">STYLEM_17315</name>
</gene>
<feature type="compositionally biased region" description="Polar residues" evidence="1">
    <location>
        <begin position="426"/>
        <end position="457"/>
    </location>
</feature>
<protein>
    <submittedName>
        <fullName evidence="2">Uncharacterized protein</fullName>
    </submittedName>
</protein>
<dbReference type="InParanoid" id="A0A078B4P5"/>
<organism evidence="2 3">
    <name type="scientific">Stylonychia lemnae</name>
    <name type="common">Ciliate</name>
    <dbReference type="NCBI Taxonomy" id="5949"/>
    <lineage>
        <taxon>Eukaryota</taxon>
        <taxon>Sar</taxon>
        <taxon>Alveolata</taxon>
        <taxon>Ciliophora</taxon>
        <taxon>Intramacronucleata</taxon>
        <taxon>Spirotrichea</taxon>
        <taxon>Stichotrichia</taxon>
        <taxon>Sporadotrichida</taxon>
        <taxon>Oxytrichidae</taxon>
        <taxon>Stylonychinae</taxon>
        <taxon>Stylonychia</taxon>
    </lineage>
</organism>
<feature type="region of interest" description="Disordered" evidence="1">
    <location>
        <begin position="414"/>
        <end position="457"/>
    </location>
</feature>
<dbReference type="EMBL" id="CCKQ01016325">
    <property type="protein sequence ID" value="CDW88197.1"/>
    <property type="molecule type" value="Genomic_DNA"/>
</dbReference>
<evidence type="ECO:0000313" key="2">
    <source>
        <dbReference type="EMBL" id="CDW88197.1"/>
    </source>
</evidence>
<dbReference type="Proteomes" id="UP000039865">
    <property type="component" value="Unassembled WGS sequence"/>
</dbReference>
<proteinExistence type="predicted"/>
<reference evidence="2 3" key="1">
    <citation type="submission" date="2014-06" db="EMBL/GenBank/DDBJ databases">
        <authorList>
            <person name="Swart Estienne"/>
        </authorList>
    </citation>
    <scope>NUCLEOTIDE SEQUENCE [LARGE SCALE GENOMIC DNA]</scope>
    <source>
        <strain evidence="2 3">130c</strain>
    </source>
</reference>
<feature type="compositionally biased region" description="Polar residues" evidence="1">
    <location>
        <begin position="14"/>
        <end position="30"/>
    </location>
</feature>
<feature type="compositionally biased region" description="Basic and acidic residues" evidence="1">
    <location>
        <begin position="31"/>
        <end position="45"/>
    </location>
</feature>
<accession>A0A078B4P5</accession>
<evidence type="ECO:0000313" key="3">
    <source>
        <dbReference type="Proteomes" id="UP000039865"/>
    </source>
</evidence>
<feature type="region of interest" description="Disordered" evidence="1">
    <location>
        <begin position="1"/>
        <end position="53"/>
    </location>
</feature>
<evidence type="ECO:0000256" key="1">
    <source>
        <dbReference type="SAM" id="MobiDB-lite"/>
    </source>
</evidence>
<dbReference type="AlphaFoldDB" id="A0A078B4P5"/>
<feature type="compositionally biased region" description="Basic and acidic residues" evidence="1">
    <location>
        <begin position="414"/>
        <end position="423"/>
    </location>
</feature>
<name>A0A078B4P5_STYLE</name>
<sequence length="551" mass="63634">MEKSNKSKSKSQSGLLNPQQTLYVDQSVNKSDQKMDISIKNELKPPRSKSPRKTLYNNFQSFKLMMNQKSKSQKPSLPKTPSMPVNIDSNIEIHVNHKETQNSIKSTQDFNYLETFLYYLRKKSPIHGTKELSADLYYKGSSPDHMKGITTKTQNINKYKALLTSDYLSKISIKYNQDKQSKNLLRSSKAYQSLVHERGGTKEDQGTQTQLAYSNPNSFLINQYHQAQQQITQQNFNKTSNLAFFMDGRGKINQSTSPVYTTTQLNQMSRNLLGIMKVDGQDSQQNQQRGMKRGPMQSEKWKPLWMCTKERLLISNPIKYQGIVDKIPYASSVQTIPLLTQSQLKSFQSQLDIEKRNLVKTAERKSRIRTAIKIQPKSQQQEYQQQNSRQKYFKTADERYNINLSHNYSKDKLIDYDPLEPHSLKGNYQNQPQRPSTHYNNSKKGSTESPTSKQQQTKLNEKLQNLRNLQSGKLERGNQQKASRYYQLSELLSEKKQTSGIQDMKRQKVHVYLNQVLGSEFDLSGDYAITSEEFSGKQSTAALIRKSLEKF</sequence>
<keyword evidence="3" id="KW-1185">Reference proteome</keyword>